<dbReference type="RefSeq" id="WP_139179981.1">
    <property type="nucleotide sequence ID" value="NZ_FNLM01000027.1"/>
</dbReference>
<proteinExistence type="predicted"/>
<dbReference type="Proteomes" id="UP000183180">
    <property type="component" value="Unassembled WGS sequence"/>
</dbReference>
<dbReference type="STRING" id="158898.SAMN04488548_12746"/>
<dbReference type="AlphaFoldDB" id="A0A1H2E365"/>
<sequence length="67" mass="7375">MPDPTMNQIELTKDRKVLVNGEPINGIILADIDVNVDVEDISTVTIRLPFSSLKDSRWVSTGEHPGS</sequence>
<evidence type="ECO:0000313" key="2">
    <source>
        <dbReference type="Proteomes" id="UP000183180"/>
    </source>
</evidence>
<reference evidence="1 2" key="1">
    <citation type="submission" date="2016-10" db="EMBL/GenBank/DDBJ databases">
        <authorList>
            <person name="de Groot N.N."/>
        </authorList>
    </citation>
    <scope>NUCLEOTIDE SEQUENCE [LARGE SCALE GENOMIC DNA]</scope>
    <source>
        <strain evidence="1 2">DSM 44215</strain>
    </source>
</reference>
<protein>
    <submittedName>
        <fullName evidence="1">Uncharacterized protein</fullName>
    </submittedName>
</protein>
<dbReference type="EMBL" id="FNLM01000027">
    <property type="protein sequence ID" value="SDT89551.1"/>
    <property type="molecule type" value="Genomic_DNA"/>
</dbReference>
<evidence type="ECO:0000313" key="1">
    <source>
        <dbReference type="EMBL" id="SDT89551.1"/>
    </source>
</evidence>
<gene>
    <name evidence="1" type="ORF">SAMN04488548_12746</name>
</gene>
<accession>A0A1H2E365</accession>
<organism evidence="1 2">
    <name type="scientific">Gordonia westfalica</name>
    <dbReference type="NCBI Taxonomy" id="158898"/>
    <lineage>
        <taxon>Bacteria</taxon>
        <taxon>Bacillati</taxon>
        <taxon>Actinomycetota</taxon>
        <taxon>Actinomycetes</taxon>
        <taxon>Mycobacteriales</taxon>
        <taxon>Gordoniaceae</taxon>
        <taxon>Gordonia</taxon>
    </lineage>
</organism>
<name>A0A1H2E365_9ACTN</name>